<dbReference type="InterPro" id="IPR029000">
    <property type="entry name" value="Cyclophilin-like_dom_sf"/>
</dbReference>
<evidence type="ECO:0000256" key="6">
    <source>
        <dbReference type="ARBA" id="ARBA00023235"/>
    </source>
</evidence>
<dbReference type="GeneID" id="105268733"/>
<dbReference type="GO" id="GO:0003755">
    <property type="term" value="F:peptidyl-prolyl cis-trans isomerase activity"/>
    <property type="evidence" value="ECO:0007669"/>
    <property type="project" value="UniProtKB-KW"/>
</dbReference>
<evidence type="ECO:0000256" key="3">
    <source>
        <dbReference type="ARBA" id="ARBA00022737"/>
    </source>
</evidence>
<dbReference type="PROSITE" id="PS50072">
    <property type="entry name" value="CSA_PPIASE_2"/>
    <property type="match status" value="1"/>
</dbReference>
<proteinExistence type="predicted"/>
<protein>
    <recommendedName>
        <fullName evidence="2">peptidylprolyl isomerase</fullName>
        <ecNumber evidence="2">5.2.1.8</ecNumber>
    </recommendedName>
</protein>
<dbReference type="GO" id="GO:0006457">
    <property type="term" value="P:protein folding"/>
    <property type="evidence" value="ECO:0007669"/>
    <property type="project" value="TreeGrafter"/>
</dbReference>
<feature type="repeat" description="TPR" evidence="7">
    <location>
        <begin position="318"/>
        <end position="351"/>
    </location>
</feature>
<dbReference type="RefSeq" id="XP_011306836.1">
    <property type="nucleotide sequence ID" value="XM_011308534.1"/>
</dbReference>
<dbReference type="FunFam" id="1.25.40.10:FF:000029">
    <property type="entry name" value="peptidyl-prolyl cis-trans isomerase D"/>
    <property type="match status" value="1"/>
</dbReference>
<evidence type="ECO:0000313" key="10">
    <source>
        <dbReference type="RefSeq" id="XP_011306836.1"/>
    </source>
</evidence>
<dbReference type="Gene3D" id="2.40.100.10">
    <property type="entry name" value="Cyclophilin-like"/>
    <property type="match status" value="1"/>
</dbReference>
<name>A0A9R1U2Q5_9HYME</name>
<dbReference type="SUPFAM" id="SSF50891">
    <property type="entry name" value="Cyclophilin-like"/>
    <property type="match status" value="1"/>
</dbReference>
<dbReference type="Pfam" id="PF00160">
    <property type="entry name" value="Pro_isomerase"/>
    <property type="match status" value="1"/>
</dbReference>
<keyword evidence="9" id="KW-1185">Reference proteome</keyword>
<keyword evidence="5" id="KW-0697">Rotamase</keyword>
<dbReference type="Gene3D" id="1.25.40.10">
    <property type="entry name" value="Tetratricopeptide repeat domain"/>
    <property type="match status" value="1"/>
</dbReference>
<dbReference type="PRINTS" id="PR00153">
    <property type="entry name" value="CSAPPISMRASE"/>
</dbReference>
<dbReference type="KEGG" id="fas:105268733"/>
<dbReference type="PANTHER" id="PTHR11071:SF561">
    <property type="entry name" value="PEPTIDYL-PROLYL CIS-TRANS ISOMERASE D-RELATED"/>
    <property type="match status" value="1"/>
</dbReference>
<keyword evidence="3" id="KW-0677">Repeat</keyword>
<dbReference type="EC" id="5.2.1.8" evidence="2"/>
<organism evidence="9 10">
    <name type="scientific">Fopius arisanus</name>
    <dbReference type="NCBI Taxonomy" id="64838"/>
    <lineage>
        <taxon>Eukaryota</taxon>
        <taxon>Metazoa</taxon>
        <taxon>Ecdysozoa</taxon>
        <taxon>Arthropoda</taxon>
        <taxon>Hexapoda</taxon>
        <taxon>Insecta</taxon>
        <taxon>Pterygota</taxon>
        <taxon>Neoptera</taxon>
        <taxon>Endopterygota</taxon>
        <taxon>Hymenoptera</taxon>
        <taxon>Apocrita</taxon>
        <taxon>Ichneumonoidea</taxon>
        <taxon>Braconidae</taxon>
        <taxon>Opiinae</taxon>
        <taxon>Fopius</taxon>
    </lineage>
</organism>
<dbReference type="PROSITE" id="PS50005">
    <property type="entry name" value="TPR"/>
    <property type="match status" value="1"/>
</dbReference>
<evidence type="ECO:0000259" key="8">
    <source>
        <dbReference type="PROSITE" id="PS50072"/>
    </source>
</evidence>
<dbReference type="PANTHER" id="PTHR11071">
    <property type="entry name" value="PEPTIDYL-PROLYL CIS-TRANS ISOMERASE"/>
    <property type="match status" value="1"/>
</dbReference>
<dbReference type="FunFam" id="2.40.100.10:FF:000025">
    <property type="entry name" value="Peptidyl-prolyl cis-trans isomerase CYP19-2"/>
    <property type="match status" value="1"/>
</dbReference>
<keyword evidence="6 10" id="KW-0413">Isomerase</keyword>
<evidence type="ECO:0000256" key="7">
    <source>
        <dbReference type="PROSITE-ProRule" id="PRU00339"/>
    </source>
</evidence>
<dbReference type="AlphaFoldDB" id="A0A9R1U2Q5"/>
<dbReference type="InterPro" id="IPR002130">
    <property type="entry name" value="Cyclophilin-type_PPIase_dom"/>
</dbReference>
<keyword evidence="4 7" id="KW-0802">TPR repeat</keyword>
<evidence type="ECO:0000256" key="1">
    <source>
        <dbReference type="ARBA" id="ARBA00000971"/>
    </source>
</evidence>
<dbReference type="OrthoDB" id="407558at2759"/>
<dbReference type="Proteomes" id="UP000694866">
    <property type="component" value="Unplaced"/>
</dbReference>
<reference evidence="10" key="1">
    <citation type="submission" date="2025-08" db="UniProtKB">
        <authorList>
            <consortium name="RefSeq"/>
        </authorList>
    </citation>
    <scope>IDENTIFICATION</scope>
    <source>
        <strain evidence="10">USDA-PBARC FA_bdor</strain>
        <tissue evidence="10">Whole organism</tissue>
    </source>
</reference>
<evidence type="ECO:0000313" key="9">
    <source>
        <dbReference type="Proteomes" id="UP000694866"/>
    </source>
</evidence>
<evidence type="ECO:0000256" key="5">
    <source>
        <dbReference type="ARBA" id="ARBA00023110"/>
    </source>
</evidence>
<evidence type="ECO:0000256" key="4">
    <source>
        <dbReference type="ARBA" id="ARBA00022803"/>
    </source>
</evidence>
<evidence type="ECO:0000256" key="2">
    <source>
        <dbReference type="ARBA" id="ARBA00013194"/>
    </source>
</evidence>
<comment type="catalytic activity">
    <reaction evidence="1">
        <text>[protein]-peptidylproline (omega=180) = [protein]-peptidylproline (omega=0)</text>
        <dbReference type="Rhea" id="RHEA:16237"/>
        <dbReference type="Rhea" id="RHEA-COMP:10747"/>
        <dbReference type="Rhea" id="RHEA-COMP:10748"/>
        <dbReference type="ChEBI" id="CHEBI:83833"/>
        <dbReference type="ChEBI" id="CHEBI:83834"/>
        <dbReference type="EC" id="5.2.1.8"/>
    </reaction>
</comment>
<dbReference type="CTD" id="39121"/>
<feature type="domain" description="PPIase cyclophilin-type" evidence="8">
    <location>
        <begin position="21"/>
        <end position="186"/>
    </location>
</feature>
<dbReference type="InterPro" id="IPR011990">
    <property type="entry name" value="TPR-like_helical_dom_sf"/>
</dbReference>
<dbReference type="InterPro" id="IPR019734">
    <property type="entry name" value="TPR_rpt"/>
</dbReference>
<accession>A0A9R1U2Q5</accession>
<sequence>MKRPLEDPDDDNDTGKNPIVFLDVAIDGEKVGRIIIELFKDTVPRTAENFRALCTGEKGIGIHGKKLHYKGSIFHKIVPQFMIQGGDIVNFDGTSGESIYGGAFEDESFELLHSVKGLLSMVNEGKPNTNSSQFIITIEPSPHLDNTNVVFGKVIRGLGIAQEVNEGVFIIKDKPVEKVEIIDCGELTRGENWGIYEDDGTLDIYTSYPEDWDYVLNTDEEKIDAKYVMEVVEQIKSSGNYYFDKKNYSKAGKKYKKSLRFYDWLLKRDRAPEDLLEPLQNLRNSIMLNASAVEIKLGRYREALKLCNNVLANDKNSSKALFRRSQSYMGLNEYELSLDDLKAADTISPNNREILREIERVKKTIKSYLIVEKTACKRMFKLS</sequence>
<dbReference type="GO" id="GO:0016018">
    <property type="term" value="F:cyclosporin A binding"/>
    <property type="evidence" value="ECO:0007669"/>
    <property type="project" value="TreeGrafter"/>
</dbReference>
<gene>
    <name evidence="10" type="primary">Cyp40</name>
</gene>
<dbReference type="SUPFAM" id="SSF48452">
    <property type="entry name" value="TPR-like"/>
    <property type="match status" value="1"/>
</dbReference>
<dbReference type="GO" id="GO:0005737">
    <property type="term" value="C:cytoplasm"/>
    <property type="evidence" value="ECO:0007669"/>
    <property type="project" value="TreeGrafter"/>
</dbReference>